<evidence type="ECO:0000256" key="1">
    <source>
        <dbReference type="ARBA" id="ARBA00022853"/>
    </source>
</evidence>
<dbReference type="EMBL" id="HE797309">
    <property type="protein sequence ID" value="CCM06380.1"/>
    <property type="molecule type" value="Genomic_DNA"/>
</dbReference>
<dbReference type="GO" id="GO:0006325">
    <property type="term" value="P:chromatin organization"/>
    <property type="evidence" value="ECO:0007669"/>
    <property type="project" value="UniProtKB-KW"/>
</dbReference>
<feature type="region of interest" description="Disordered" evidence="3">
    <location>
        <begin position="1"/>
        <end position="78"/>
    </location>
</feature>
<evidence type="ECO:0000259" key="4">
    <source>
        <dbReference type="SMART" id="SM01408"/>
    </source>
</evidence>
<dbReference type="SMART" id="SM01408">
    <property type="entry name" value="ING"/>
    <property type="match status" value="1"/>
</dbReference>
<evidence type="ECO:0000313" key="6">
    <source>
        <dbReference type="Proteomes" id="UP000006352"/>
    </source>
</evidence>
<dbReference type="Gene3D" id="3.30.40.10">
    <property type="entry name" value="Zinc/RING finger domain, C3HC4 (zinc finger)"/>
    <property type="match status" value="1"/>
</dbReference>
<dbReference type="InterPro" id="IPR024610">
    <property type="entry name" value="ING_N_histone-binding"/>
</dbReference>
<feature type="domain" description="Inhibitor of growth protein N-terminal histone-binding" evidence="4">
    <location>
        <begin position="85"/>
        <end position="245"/>
    </location>
</feature>
<feature type="site" description="Histone H3K4me3 binding" evidence="2">
    <location>
        <position position="386"/>
    </location>
</feature>
<dbReference type="OrthoDB" id="5411773at2759"/>
<dbReference type="InParanoid" id="J4GX66"/>
<dbReference type="AlphaFoldDB" id="J4GX66"/>
<proteinExistence type="predicted"/>
<feature type="compositionally biased region" description="Basic residues" evidence="3">
    <location>
        <begin position="326"/>
        <end position="342"/>
    </location>
</feature>
<name>J4GX66_9APHY</name>
<feature type="site" description="Histone H3K4me3 binding" evidence="2">
    <location>
        <position position="397"/>
    </location>
</feature>
<dbReference type="STRING" id="599839.J4GX66"/>
<dbReference type="GeneID" id="24101280"/>
<sequence>MTYRRTRKRRRVDAFPEDEQSENIEPTEAGVEADTKQSEMGEHEDGNIENIPANGEEDETTQAEEEAAANESPEPVKEQEIWDGFKEENYEILEQLPLSLHRSFTLMLELDQQVHSHESILLLSLKKYIILRKALVERFEAVNGDGTNEVVERGTSARDTLFQSASENLSPASVISGEETSRQSSARPSPELHKLPGPSRQLLTLIAQSSEEIVRATNEKVNVALFAYNLVDRYIRDLDRAIKEQETSISLGLRPGTHPASIILPEVVVPTGIRPHRPPPSPLLLPTTIEEMPSPAEIEPSDTGEVTLGVVSTETPTTGQDGTPVRPRRRRVAKWSRKKKSVVKPPGDEDADMPAASSGLTLTVPPLASVALNGGDMPIDPNEPRYCYCNQVSYGEMIACDRDGCEREWASFRPSLNKMYLIVDLRLSSILAVWG</sequence>
<dbReference type="Gene3D" id="6.10.140.1740">
    <property type="match status" value="1"/>
</dbReference>
<feature type="region of interest" description="Disordered" evidence="3">
    <location>
        <begin position="172"/>
        <end position="197"/>
    </location>
</feature>
<feature type="compositionally biased region" description="Basic and acidic residues" evidence="3">
    <location>
        <begin position="33"/>
        <end position="46"/>
    </location>
</feature>
<feature type="region of interest" description="Disordered" evidence="3">
    <location>
        <begin position="313"/>
        <end position="353"/>
    </location>
</feature>
<dbReference type="InterPro" id="IPR013083">
    <property type="entry name" value="Znf_RING/FYVE/PHD"/>
</dbReference>
<dbReference type="SUPFAM" id="SSF57903">
    <property type="entry name" value="FYVE/PHD zinc finger"/>
    <property type="match status" value="1"/>
</dbReference>
<dbReference type="Proteomes" id="UP000006352">
    <property type="component" value="Unassembled WGS sequence"/>
</dbReference>
<evidence type="ECO:0000256" key="3">
    <source>
        <dbReference type="SAM" id="MobiDB-lite"/>
    </source>
</evidence>
<reference evidence="5 6" key="1">
    <citation type="journal article" date="2012" name="Appl. Environ. Microbiol.">
        <title>Short-read sequencing for genomic analysis of the brown rot fungus Fibroporia radiculosa.</title>
        <authorList>
            <person name="Tang J.D."/>
            <person name="Perkins A.D."/>
            <person name="Sonstegard T.S."/>
            <person name="Schroeder S.G."/>
            <person name="Burgess S.C."/>
            <person name="Diehl S.V."/>
        </authorList>
    </citation>
    <scope>NUCLEOTIDE SEQUENCE [LARGE SCALE GENOMIC DNA]</scope>
    <source>
        <strain evidence="5 6">TFFH 294</strain>
    </source>
</reference>
<feature type="site" description="Histone H3K4me3 binding" evidence="2">
    <location>
        <position position="401"/>
    </location>
</feature>
<evidence type="ECO:0000256" key="2">
    <source>
        <dbReference type="PIRSR" id="PIRSR628651-50"/>
    </source>
</evidence>
<dbReference type="InterPro" id="IPR011011">
    <property type="entry name" value="Znf_FYVE_PHD"/>
</dbReference>
<feature type="site" description="Histone H3K4me3 binding" evidence="2">
    <location>
        <position position="409"/>
    </location>
</feature>
<keyword evidence="1" id="KW-0156">Chromatin regulator</keyword>
<dbReference type="InterPro" id="IPR028651">
    <property type="entry name" value="ING_fam"/>
</dbReference>
<dbReference type="Pfam" id="PF12998">
    <property type="entry name" value="ING"/>
    <property type="match status" value="2"/>
</dbReference>
<dbReference type="HOGENOM" id="CLU_031900_8_1_1"/>
<organism evidence="5 6">
    <name type="scientific">Fibroporia radiculosa</name>
    <dbReference type="NCBI Taxonomy" id="599839"/>
    <lineage>
        <taxon>Eukaryota</taxon>
        <taxon>Fungi</taxon>
        <taxon>Dikarya</taxon>
        <taxon>Basidiomycota</taxon>
        <taxon>Agaricomycotina</taxon>
        <taxon>Agaricomycetes</taxon>
        <taxon>Polyporales</taxon>
        <taxon>Fibroporiaceae</taxon>
        <taxon>Fibroporia</taxon>
    </lineage>
</organism>
<accession>J4GX66</accession>
<protein>
    <recommendedName>
        <fullName evidence="4">Inhibitor of growth protein N-terminal histone-binding domain-containing protein</fullName>
    </recommendedName>
</protein>
<dbReference type="GO" id="GO:0005634">
    <property type="term" value="C:nucleus"/>
    <property type="evidence" value="ECO:0007669"/>
    <property type="project" value="TreeGrafter"/>
</dbReference>
<dbReference type="GO" id="GO:0006355">
    <property type="term" value="P:regulation of DNA-templated transcription"/>
    <property type="evidence" value="ECO:0007669"/>
    <property type="project" value="TreeGrafter"/>
</dbReference>
<feature type="compositionally biased region" description="Basic residues" evidence="3">
    <location>
        <begin position="1"/>
        <end position="11"/>
    </location>
</feature>
<dbReference type="GO" id="GO:0000785">
    <property type="term" value="C:chromatin"/>
    <property type="evidence" value="ECO:0007669"/>
    <property type="project" value="UniProtKB-ARBA"/>
</dbReference>
<keyword evidence="6" id="KW-1185">Reference proteome</keyword>
<dbReference type="RefSeq" id="XP_012185663.1">
    <property type="nucleotide sequence ID" value="XM_012330273.1"/>
</dbReference>
<evidence type="ECO:0000313" key="5">
    <source>
        <dbReference type="EMBL" id="CCM06380.1"/>
    </source>
</evidence>
<dbReference type="PANTHER" id="PTHR10333:SF42">
    <property type="entry name" value="INHIBITOR OF GROWTH PROTEIN 5"/>
    <property type="match status" value="1"/>
</dbReference>
<feature type="compositionally biased region" description="Acidic residues" evidence="3">
    <location>
        <begin position="55"/>
        <end position="68"/>
    </location>
</feature>
<dbReference type="PANTHER" id="PTHR10333">
    <property type="entry name" value="INHIBITOR OF GROWTH PROTEIN"/>
    <property type="match status" value="1"/>
</dbReference>
<gene>
    <name evidence="5" type="ORF">FIBRA_08639</name>
</gene>